<evidence type="ECO:0000259" key="3">
    <source>
        <dbReference type="PROSITE" id="PS50157"/>
    </source>
</evidence>
<keyword evidence="1" id="KW-0863">Zinc-finger</keyword>
<evidence type="ECO:0000313" key="4">
    <source>
        <dbReference type="EMBL" id="ROW10122.1"/>
    </source>
</evidence>
<dbReference type="Gene3D" id="3.30.160.60">
    <property type="entry name" value="Classic Zinc Finger"/>
    <property type="match status" value="1"/>
</dbReference>
<keyword evidence="5" id="KW-1185">Reference proteome</keyword>
<comment type="caution">
    <text evidence="4">The sequence shown here is derived from an EMBL/GenBank/DDBJ whole genome shotgun (WGS) entry which is preliminary data.</text>
</comment>
<organism evidence="4 5">
    <name type="scientific">Cytospora schulzeri</name>
    <dbReference type="NCBI Taxonomy" id="448051"/>
    <lineage>
        <taxon>Eukaryota</taxon>
        <taxon>Fungi</taxon>
        <taxon>Dikarya</taxon>
        <taxon>Ascomycota</taxon>
        <taxon>Pezizomycotina</taxon>
        <taxon>Sordariomycetes</taxon>
        <taxon>Sordariomycetidae</taxon>
        <taxon>Diaporthales</taxon>
        <taxon>Cytosporaceae</taxon>
        <taxon>Cytospora</taxon>
    </lineage>
</organism>
<gene>
    <name evidence="4" type="ORF">VMCG_02093</name>
</gene>
<keyword evidence="1" id="KW-0479">Metal-binding</keyword>
<dbReference type="PROSITE" id="PS50157">
    <property type="entry name" value="ZINC_FINGER_C2H2_2"/>
    <property type="match status" value="1"/>
</dbReference>
<dbReference type="GO" id="GO:0008270">
    <property type="term" value="F:zinc ion binding"/>
    <property type="evidence" value="ECO:0007669"/>
    <property type="project" value="UniProtKB-KW"/>
</dbReference>
<dbReference type="InterPro" id="IPR036236">
    <property type="entry name" value="Znf_C2H2_sf"/>
</dbReference>
<dbReference type="PROSITE" id="PS00028">
    <property type="entry name" value="ZINC_FINGER_C2H2_1"/>
    <property type="match status" value="1"/>
</dbReference>
<evidence type="ECO:0000256" key="1">
    <source>
        <dbReference type="PROSITE-ProRule" id="PRU00042"/>
    </source>
</evidence>
<evidence type="ECO:0000256" key="2">
    <source>
        <dbReference type="SAM" id="MobiDB-lite"/>
    </source>
</evidence>
<dbReference type="Proteomes" id="UP000283895">
    <property type="component" value="Unassembled WGS sequence"/>
</dbReference>
<sequence>MDPEYAVPSSTTPGPQLQPRPAIAEEQQPQKTYCKYPGCTKSFERKDTLHRHVLQHNSPTDDGSMKTSLASETYRLRKVKYDSDDPVLGL</sequence>
<feature type="region of interest" description="Disordered" evidence="2">
    <location>
        <begin position="1"/>
        <end position="29"/>
    </location>
</feature>
<reference evidence="4 5" key="1">
    <citation type="submission" date="2015-09" db="EMBL/GenBank/DDBJ databases">
        <title>Host preference determinants of Valsa canker pathogens revealed by comparative genomics.</title>
        <authorList>
            <person name="Yin Z."/>
            <person name="Huang L."/>
        </authorList>
    </citation>
    <scope>NUCLEOTIDE SEQUENCE [LARGE SCALE GENOMIC DNA]</scope>
    <source>
        <strain evidence="4 5">03-1</strain>
    </source>
</reference>
<evidence type="ECO:0000313" key="5">
    <source>
        <dbReference type="Proteomes" id="UP000283895"/>
    </source>
</evidence>
<dbReference type="OrthoDB" id="6365676at2759"/>
<dbReference type="EMBL" id="LKEA01000003">
    <property type="protein sequence ID" value="ROW10122.1"/>
    <property type="molecule type" value="Genomic_DNA"/>
</dbReference>
<dbReference type="InterPro" id="IPR013087">
    <property type="entry name" value="Znf_C2H2_type"/>
</dbReference>
<accession>A0A423X2U9</accession>
<protein>
    <recommendedName>
        <fullName evidence="3">C2H2-type domain-containing protein</fullName>
    </recommendedName>
</protein>
<name>A0A423X2U9_9PEZI</name>
<keyword evidence="1" id="KW-0862">Zinc</keyword>
<feature type="domain" description="C2H2-type" evidence="3">
    <location>
        <begin position="32"/>
        <end position="61"/>
    </location>
</feature>
<dbReference type="AlphaFoldDB" id="A0A423X2U9"/>
<proteinExistence type="predicted"/>
<dbReference type="SUPFAM" id="SSF57667">
    <property type="entry name" value="beta-beta-alpha zinc fingers"/>
    <property type="match status" value="1"/>
</dbReference>